<feature type="non-terminal residue" evidence="6">
    <location>
        <position position="59"/>
    </location>
</feature>
<protein>
    <recommendedName>
        <fullName evidence="5">AN1-type domain-containing protein</fullName>
    </recommendedName>
</protein>
<evidence type="ECO:0000313" key="7">
    <source>
        <dbReference type="Proteomes" id="UP000007800"/>
    </source>
</evidence>
<dbReference type="Pfam" id="PF01428">
    <property type="entry name" value="zf-AN1"/>
    <property type="match status" value="1"/>
</dbReference>
<gene>
    <name evidence="6" type="ORF">Pmar_PMAR015398</name>
</gene>
<feature type="non-terminal residue" evidence="6">
    <location>
        <position position="1"/>
    </location>
</feature>
<dbReference type="GO" id="GO:0008270">
    <property type="term" value="F:zinc ion binding"/>
    <property type="evidence" value="ECO:0007669"/>
    <property type="project" value="UniProtKB-KW"/>
</dbReference>
<keyword evidence="7" id="KW-1185">Reference proteome</keyword>
<keyword evidence="2 4" id="KW-0863">Zinc-finger</keyword>
<dbReference type="AlphaFoldDB" id="C5LWE2"/>
<dbReference type="Proteomes" id="UP000007800">
    <property type="component" value="Unassembled WGS sequence"/>
</dbReference>
<sequence length="59" mass="6499">TDKPPNICAYADCASVVSTYGLPCKYCERRFCYSHILAEVHGCGDKASKAARVRLKQFG</sequence>
<dbReference type="PROSITE" id="PS51039">
    <property type="entry name" value="ZF_AN1"/>
    <property type="match status" value="1"/>
</dbReference>
<evidence type="ECO:0000256" key="2">
    <source>
        <dbReference type="ARBA" id="ARBA00022771"/>
    </source>
</evidence>
<dbReference type="SMART" id="SM00154">
    <property type="entry name" value="ZnF_AN1"/>
    <property type="match status" value="1"/>
</dbReference>
<proteinExistence type="predicted"/>
<keyword evidence="1" id="KW-0479">Metal-binding</keyword>
<dbReference type="SUPFAM" id="SSF118310">
    <property type="entry name" value="AN1-like Zinc finger"/>
    <property type="match status" value="1"/>
</dbReference>
<name>C5LWE2_PERM5</name>
<dbReference type="GeneID" id="9063244"/>
<dbReference type="RefSeq" id="XP_002766232.1">
    <property type="nucleotide sequence ID" value="XM_002766186.1"/>
</dbReference>
<evidence type="ECO:0000256" key="1">
    <source>
        <dbReference type="ARBA" id="ARBA00022723"/>
    </source>
</evidence>
<dbReference type="OrthoDB" id="6513042at2759"/>
<dbReference type="InterPro" id="IPR000058">
    <property type="entry name" value="Znf_AN1"/>
</dbReference>
<feature type="domain" description="AN1-type" evidence="5">
    <location>
        <begin position="2"/>
        <end position="51"/>
    </location>
</feature>
<evidence type="ECO:0000259" key="5">
    <source>
        <dbReference type="PROSITE" id="PS51039"/>
    </source>
</evidence>
<reference evidence="6 7" key="1">
    <citation type="submission" date="2008-07" db="EMBL/GenBank/DDBJ databases">
        <authorList>
            <person name="El-Sayed N."/>
            <person name="Caler E."/>
            <person name="Inman J."/>
            <person name="Amedeo P."/>
            <person name="Hass B."/>
            <person name="Wortman J."/>
        </authorList>
    </citation>
    <scope>NUCLEOTIDE SEQUENCE [LARGE SCALE GENOMIC DNA]</scope>
    <source>
        <strain evidence="7">ATCC 50983 / TXsc</strain>
    </source>
</reference>
<evidence type="ECO:0000313" key="6">
    <source>
        <dbReference type="EMBL" id="EEQ98949.1"/>
    </source>
</evidence>
<dbReference type="InParanoid" id="C5LWE2"/>
<evidence type="ECO:0000256" key="3">
    <source>
        <dbReference type="ARBA" id="ARBA00022833"/>
    </source>
</evidence>
<organism evidence="7">
    <name type="scientific">Perkinsus marinus (strain ATCC 50983 / TXsc)</name>
    <dbReference type="NCBI Taxonomy" id="423536"/>
    <lineage>
        <taxon>Eukaryota</taxon>
        <taxon>Sar</taxon>
        <taxon>Alveolata</taxon>
        <taxon>Perkinsozoa</taxon>
        <taxon>Perkinsea</taxon>
        <taxon>Perkinsida</taxon>
        <taxon>Perkinsidae</taxon>
        <taxon>Perkinsus</taxon>
    </lineage>
</organism>
<dbReference type="InterPro" id="IPR035896">
    <property type="entry name" value="AN1-like_Znf"/>
</dbReference>
<accession>C5LWE2</accession>
<keyword evidence="3" id="KW-0862">Zinc</keyword>
<evidence type="ECO:0000256" key="4">
    <source>
        <dbReference type="PROSITE-ProRule" id="PRU00449"/>
    </source>
</evidence>
<dbReference type="EMBL" id="GG686166">
    <property type="protein sequence ID" value="EEQ98949.1"/>
    <property type="molecule type" value="Genomic_DNA"/>
</dbReference>
<dbReference type="Gene3D" id="4.10.1110.10">
    <property type="entry name" value="AN1-like Zinc finger"/>
    <property type="match status" value="1"/>
</dbReference>